<keyword evidence="11" id="KW-1185">Reference proteome</keyword>
<reference evidence="10 11" key="1">
    <citation type="submission" date="2019-10" db="EMBL/GenBank/DDBJ databases">
        <authorList>
            <person name="Blom J."/>
        </authorList>
    </citation>
    <scope>NUCLEOTIDE SEQUENCE [LARGE SCALE GENOMIC DNA]</scope>
    <source>
        <strain evidence="10 11">ES3154-GLU</strain>
    </source>
</reference>
<sequence length="351" mass="36669">MENQQLTTKKFIFKVLNGLSLGIVVSLIPNALLGELSKALIPTMPVFKTVLIITALAVSLLPVAIGIGVSMEFKLTPIQTASVAIATLVGSGVARFHEGAFLFKGTGDVVNAWLTVSIAVLIVLILGNKLKAYTILVIPAVVIVIAGGIGIFTLPYVQKITEAIGIFVLQVTTLQPLIMGALLAVIFAILIVSPISTVGIAIAISLSGIGSGAANLGITSTAIAFAIAGMKSNSLGVFVAHLMGSPKMQLANFIKKPIMMAPAVCTAFIVGIFGAILNINGTAFSAGFGISGLIGPVNALNLAKGGWTNINMLKVLFVFVILPFILAIIFDYVFKKVLKITSDDDYKLNFN</sequence>
<name>A0A6I8M7Q0_9FUSO</name>
<dbReference type="AlphaFoldDB" id="A0A6I8M7Q0"/>
<proteinExistence type="predicted"/>
<feature type="transmembrane region" description="Helical" evidence="8">
    <location>
        <begin position="315"/>
        <end position="334"/>
    </location>
</feature>
<keyword evidence="6 8" id="KW-1133">Transmembrane helix</keyword>
<accession>A0A6I8M7Q0</accession>
<evidence type="ECO:0000256" key="2">
    <source>
        <dbReference type="ARBA" id="ARBA00022448"/>
    </source>
</evidence>
<feature type="transmembrane region" description="Helical" evidence="8">
    <location>
        <begin position="12"/>
        <end position="33"/>
    </location>
</feature>
<evidence type="ECO:0000256" key="3">
    <source>
        <dbReference type="ARBA" id="ARBA00022475"/>
    </source>
</evidence>
<gene>
    <name evidence="10" type="ORF">OMES3154_00104</name>
</gene>
<feature type="domain" description="Phosphotransferase system EIIC" evidence="9">
    <location>
        <begin position="14"/>
        <end position="347"/>
    </location>
</feature>
<dbReference type="EMBL" id="CABWIB010000001">
    <property type="protein sequence ID" value="VWL84850.1"/>
    <property type="molecule type" value="Genomic_DNA"/>
</dbReference>
<evidence type="ECO:0000313" key="11">
    <source>
        <dbReference type="Proteomes" id="UP000419017"/>
    </source>
</evidence>
<keyword evidence="5 8" id="KW-0812">Transmembrane</keyword>
<dbReference type="Pfam" id="PF13303">
    <property type="entry name" value="PTS_EIIC_2"/>
    <property type="match status" value="1"/>
</dbReference>
<dbReference type="GO" id="GO:0008982">
    <property type="term" value="F:protein-N(PI)-phosphohistidine-sugar phosphotransferase activity"/>
    <property type="evidence" value="ECO:0007669"/>
    <property type="project" value="InterPro"/>
</dbReference>
<keyword evidence="4" id="KW-0762">Sugar transport</keyword>
<feature type="transmembrane region" description="Helical" evidence="8">
    <location>
        <begin position="257"/>
        <end position="277"/>
    </location>
</feature>
<protein>
    <recommendedName>
        <fullName evidence="9">Phosphotransferase system EIIC domain-containing protein</fullName>
    </recommendedName>
</protein>
<dbReference type="RefSeq" id="WP_231679235.1">
    <property type="nucleotide sequence ID" value="NZ_CABWIB010000001.1"/>
</dbReference>
<dbReference type="GO" id="GO:0009401">
    <property type="term" value="P:phosphoenolpyruvate-dependent sugar phosphotransferase system"/>
    <property type="evidence" value="ECO:0007669"/>
    <property type="project" value="InterPro"/>
</dbReference>
<keyword evidence="2" id="KW-0813">Transport</keyword>
<feature type="transmembrane region" description="Helical" evidence="8">
    <location>
        <begin position="222"/>
        <end position="245"/>
    </location>
</feature>
<evidence type="ECO:0000256" key="1">
    <source>
        <dbReference type="ARBA" id="ARBA00004651"/>
    </source>
</evidence>
<evidence type="ECO:0000256" key="5">
    <source>
        <dbReference type="ARBA" id="ARBA00022692"/>
    </source>
</evidence>
<evidence type="ECO:0000256" key="4">
    <source>
        <dbReference type="ARBA" id="ARBA00022597"/>
    </source>
</evidence>
<dbReference type="GO" id="GO:0005886">
    <property type="term" value="C:plasma membrane"/>
    <property type="evidence" value="ECO:0007669"/>
    <property type="project" value="UniProtKB-SubCell"/>
</dbReference>
<feature type="transmembrane region" description="Helical" evidence="8">
    <location>
        <begin position="109"/>
        <end position="126"/>
    </location>
</feature>
<evidence type="ECO:0000256" key="6">
    <source>
        <dbReference type="ARBA" id="ARBA00022989"/>
    </source>
</evidence>
<evidence type="ECO:0000259" key="9">
    <source>
        <dbReference type="Pfam" id="PF13303"/>
    </source>
</evidence>
<feature type="transmembrane region" description="Helical" evidence="8">
    <location>
        <begin position="81"/>
        <end position="97"/>
    </location>
</feature>
<evidence type="ECO:0000256" key="8">
    <source>
        <dbReference type="SAM" id="Phobius"/>
    </source>
</evidence>
<dbReference type="InterPro" id="IPR003352">
    <property type="entry name" value="PTS_EIIC"/>
</dbReference>
<evidence type="ECO:0000313" key="10">
    <source>
        <dbReference type="EMBL" id="VWL84850.1"/>
    </source>
</evidence>
<feature type="transmembrane region" description="Helical" evidence="8">
    <location>
        <begin position="45"/>
        <end position="69"/>
    </location>
</feature>
<evidence type="ECO:0000256" key="7">
    <source>
        <dbReference type="ARBA" id="ARBA00023136"/>
    </source>
</evidence>
<feature type="transmembrane region" description="Helical" evidence="8">
    <location>
        <begin position="133"/>
        <end position="157"/>
    </location>
</feature>
<keyword evidence="3" id="KW-1003">Cell membrane</keyword>
<feature type="transmembrane region" description="Helical" evidence="8">
    <location>
        <begin position="198"/>
        <end position="216"/>
    </location>
</feature>
<feature type="transmembrane region" description="Helical" evidence="8">
    <location>
        <begin position="163"/>
        <end position="191"/>
    </location>
</feature>
<dbReference type="Proteomes" id="UP000419017">
    <property type="component" value="Unassembled WGS sequence"/>
</dbReference>
<feature type="transmembrane region" description="Helical" evidence="8">
    <location>
        <begin position="283"/>
        <end position="303"/>
    </location>
</feature>
<organism evidence="10 11">
    <name type="scientific">Oceanivirga miroungae</name>
    <dbReference type="NCBI Taxonomy" id="1130046"/>
    <lineage>
        <taxon>Bacteria</taxon>
        <taxon>Fusobacteriati</taxon>
        <taxon>Fusobacteriota</taxon>
        <taxon>Fusobacteriia</taxon>
        <taxon>Fusobacteriales</taxon>
        <taxon>Leptotrichiaceae</taxon>
        <taxon>Oceanivirga</taxon>
    </lineage>
</organism>
<keyword evidence="7 8" id="KW-0472">Membrane</keyword>
<comment type="subcellular location">
    <subcellularLocation>
        <location evidence="1">Cell membrane</location>
        <topology evidence="1">Multi-pass membrane protein</topology>
    </subcellularLocation>
</comment>